<reference evidence="3 4" key="1">
    <citation type="submission" date="2020-10" db="EMBL/GenBank/DDBJ databases">
        <title>The Coptis chinensis genome and diversification of protoberbering-type alkaloids.</title>
        <authorList>
            <person name="Wang B."/>
            <person name="Shu S."/>
            <person name="Song C."/>
            <person name="Liu Y."/>
        </authorList>
    </citation>
    <scope>NUCLEOTIDE SEQUENCE [LARGE SCALE GENOMIC DNA]</scope>
    <source>
        <strain evidence="3">HL-2020</strain>
        <tissue evidence="3">Leaf</tissue>
    </source>
</reference>
<name>A0A835IKS6_9MAGN</name>
<protein>
    <recommendedName>
        <fullName evidence="2">Glycosyl hydrolase family 95 N-terminal domain-containing protein</fullName>
    </recommendedName>
</protein>
<dbReference type="AlphaFoldDB" id="A0A835IKS6"/>
<keyword evidence="1" id="KW-1133">Transmembrane helix</keyword>
<organism evidence="3 4">
    <name type="scientific">Coptis chinensis</name>
    <dbReference type="NCBI Taxonomy" id="261450"/>
    <lineage>
        <taxon>Eukaryota</taxon>
        <taxon>Viridiplantae</taxon>
        <taxon>Streptophyta</taxon>
        <taxon>Embryophyta</taxon>
        <taxon>Tracheophyta</taxon>
        <taxon>Spermatophyta</taxon>
        <taxon>Magnoliopsida</taxon>
        <taxon>Ranunculales</taxon>
        <taxon>Ranunculaceae</taxon>
        <taxon>Coptidoideae</taxon>
        <taxon>Coptis</taxon>
    </lineage>
</organism>
<proteinExistence type="predicted"/>
<keyword evidence="1" id="KW-0472">Membrane</keyword>
<evidence type="ECO:0000256" key="1">
    <source>
        <dbReference type="SAM" id="Phobius"/>
    </source>
</evidence>
<dbReference type="OrthoDB" id="5854584at2759"/>
<accession>A0A835IKS6</accession>
<sequence length="191" mass="21041">MGTVQILMHQKYCHGFENFLNKGKYPEGTQACFKLWDKPSNVSQPLGDHRLDFDDSHVAHDVKPYRIELDLDTATVQLIYSVEDVVFTGGRYPSNPHEECCSRSELSNNSMDSSNKRGYAWAISAGANAALAAIAAKFFSSHGCYVNSLKALSSLQATATNFATNFLSSGLAGFFLFDETISTKFAKSPQF</sequence>
<evidence type="ECO:0000259" key="2">
    <source>
        <dbReference type="Pfam" id="PF14498"/>
    </source>
</evidence>
<evidence type="ECO:0000313" key="4">
    <source>
        <dbReference type="Proteomes" id="UP000631114"/>
    </source>
</evidence>
<feature type="domain" description="Glycosyl hydrolase family 95 N-terminal" evidence="2">
    <location>
        <begin position="19"/>
        <end position="104"/>
    </location>
</feature>
<dbReference type="PANTHER" id="PTHR31965:SF1">
    <property type="entry name" value="TRANSMEMBRANE PROTEIN 42"/>
    <property type="match status" value="1"/>
</dbReference>
<keyword evidence="1" id="KW-0812">Transmembrane</keyword>
<dbReference type="Pfam" id="PF14498">
    <property type="entry name" value="Glyco_hyd_65N_2"/>
    <property type="match status" value="1"/>
</dbReference>
<comment type="caution">
    <text evidence="3">The sequence shown here is derived from an EMBL/GenBank/DDBJ whole genome shotgun (WGS) entry which is preliminary data.</text>
</comment>
<dbReference type="PANTHER" id="PTHR31965">
    <property type="entry name" value="TRANSMEMBRANE PROTEIN 42"/>
    <property type="match status" value="1"/>
</dbReference>
<dbReference type="InterPro" id="IPR039632">
    <property type="entry name" value="TMEM42"/>
</dbReference>
<evidence type="ECO:0000313" key="3">
    <source>
        <dbReference type="EMBL" id="KAF9620795.1"/>
    </source>
</evidence>
<feature type="transmembrane region" description="Helical" evidence="1">
    <location>
        <begin position="119"/>
        <end position="139"/>
    </location>
</feature>
<gene>
    <name evidence="3" type="ORF">IFM89_014732</name>
</gene>
<dbReference type="Gene3D" id="2.70.98.50">
    <property type="entry name" value="putative glycoside hydrolase family protein from bacillus halodurans"/>
    <property type="match status" value="1"/>
</dbReference>
<dbReference type="EMBL" id="JADFTS010000002">
    <property type="protein sequence ID" value="KAF9620795.1"/>
    <property type="molecule type" value="Genomic_DNA"/>
</dbReference>
<dbReference type="InterPro" id="IPR027414">
    <property type="entry name" value="GH95_N_dom"/>
</dbReference>
<feature type="transmembrane region" description="Helical" evidence="1">
    <location>
        <begin position="159"/>
        <end position="177"/>
    </location>
</feature>
<dbReference type="Proteomes" id="UP000631114">
    <property type="component" value="Unassembled WGS sequence"/>
</dbReference>
<keyword evidence="4" id="KW-1185">Reference proteome</keyword>